<feature type="region of interest" description="Disordered" evidence="1">
    <location>
        <begin position="275"/>
        <end position="339"/>
    </location>
</feature>
<proteinExistence type="predicted"/>
<dbReference type="InterPro" id="IPR041275">
    <property type="entry name" value="EspB_PE"/>
</dbReference>
<evidence type="ECO:0000313" key="4">
    <source>
        <dbReference type="EMBL" id="CQD07691.1"/>
    </source>
</evidence>
<reference evidence="4 5" key="1">
    <citation type="submission" date="2015-03" db="EMBL/GenBank/DDBJ databases">
        <authorList>
            <person name="Urmite Genomes"/>
        </authorList>
    </citation>
    <scope>NUCLEOTIDE SEQUENCE [LARGE SCALE GENOMIC DNA]</scope>
    <source>
        <strain evidence="4 5">CSUR P1491</strain>
    </source>
</reference>
<dbReference type="Proteomes" id="UP000199251">
    <property type="component" value="Unassembled WGS sequence"/>
</dbReference>
<evidence type="ECO:0000313" key="5">
    <source>
        <dbReference type="Proteomes" id="UP000199251"/>
    </source>
</evidence>
<feature type="domain" description="ESX-1 secretion-associated protein EspB PPE" evidence="3">
    <location>
        <begin position="127"/>
        <end position="285"/>
    </location>
</feature>
<dbReference type="OrthoDB" id="4753912at2"/>
<feature type="domain" description="ESX-1 secretion-associated protein EspB PE" evidence="2">
    <location>
        <begin position="10"/>
        <end position="86"/>
    </location>
</feature>
<evidence type="ECO:0000259" key="3">
    <source>
        <dbReference type="Pfam" id="PF21856"/>
    </source>
</evidence>
<accession>A0A0E4CM46</accession>
<name>A0A0E4CM46_MYCLN</name>
<dbReference type="Pfam" id="PF21856">
    <property type="entry name" value="EspB_PPE"/>
    <property type="match status" value="1"/>
</dbReference>
<dbReference type="AlphaFoldDB" id="A0A0E4CM46"/>
<dbReference type="STRING" id="141349.BN1232_01370"/>
<dbReference type="Pfam" id="PF18625">
    <property type="entry name" value="EspB_PE"/>
    <property type="match status" value="1"/>
</dbReference>
<feature type="compositionally biased region" description="Basic and acidic residues" evidence="1">
    <location>
        <begin position="431"/>
        <end position="444"/>
    </location>
</feature>
<protein>
    <submittedName>
        <fullName evidence="4">Putative alanine and glycine rich protein</fullName>
    </submittedName>
</protein>
<dbReference type="InterPro" id="IPR054056">
    <property type="entry name" value="EspB_PPE"/>
</dbReference>
<feature type="region of interest" description="Disordered" evidence="1">
    <location>
        <begin position="406"/>
        <end position="470"/>
    </location>
</feature>
<evidence type="ECO:0000256" key="1">
    <source>
        <dbReference type="SAM" id="MobiDB-lite"/>
    </source>
</evidence>
<dbReference type="RefSeq" id="WP_090600675.1">
    <property type="nucleotide sequence ID" value="NZ_CTEE01000001.1"/>
</dbReference>
<gene>
    <name evidence="4" type="ORF">BN1232_01370</name>
</gene>
<dbReference type="EMBL" id="CTEE01000001">
    <property type="protein sequence ID" value="CQD07691.1"/>
    <property type="molecule type" value="Genomic_DNA"/>
</dbReference>
<evidence type="ECO:0000259" key="2">
    <source>
        <dbReference type="Pfam" id="PF18625"/>
    </source>
</evidence>
<sequence>MTSTLTVDYDELMQRADEVEAPVPGLPTENAQAPCLLRMAISATEQIGLSADNMRTFLRTGIEREWPKLADTIRQVAKAYEEVDESAATALDNETSVSAASYSFAAQDLDQVVLTTTQAAQSFPPEYQDLKERAWQVEQTDRGASLDNFAAAWTAYQRTLLETVDRFRPFDTYDGEAAYALEQEMEQQRQWVYQMADLCQTMIAQAQTLASTQRWALSEHILDDYKLITYSYLVEFEAMYEKYPEYRDDYMQYYVKWQEKSDEVMEEYQNKAAMPLSPVNPATPPYVRAPSDSGGGGGLPSGNPSGNKPTDALPTDPGGGHGGAGAAAANAADTPTDETPVDIPAYPGVVPPLSAGPGVKPASVSGGGMPAMPLQPPIQPDGVPRPTGAAPGTGVFGMGAGGRGAMGGGGGGMPMGGHGGQNQNEKKAKRVQREDEALYTEDRQWTAPVIGNRRRNDLPDGGEAPMPAAS</sequence>
<organism evidence="4 5">
    <name type="scientific">Mycobacterium lentiflavum</name>
    <dbReference type="NCBI Taxonomy" id="141349"/>
    <lineage>
        <taxon>Bacteria</taxon>
        <taxon>Bacillati</taxon>
        <taxon>Actinomycetota</taxon>
        <taxon>Actinomycetes</taxon>
        <taxon>Mycobacteriales</taxon>
        <taxon>Mycobacteriaceae</taxon>
        <taxon>Mycobacterium</taxon>
        <taxon>Mycobacterium simiae complex</taxon>
    </lineage>
</organism>
<feature type="compositionally biased region" description="Gly residues" evidence="1">
    <location>
        <begin position="406"/>
        <end position="420"/>
    </location>
</feature>